<dbReference type="RefSeq" id="WP_188797528.1">
    <property type="nucleotide sequence ID" value="NZ_BMIZ01000001.1"/>
</dbReference>
<comment type="similarity">
    <text evidence="1">Belongs to the terpene synthase family.</text>
</comment>
<keyword evidence="4" id="KW-1185">Reference proteome</keyword>
<dbReference type="Gene3D" id="1.10.600.10">
    <property type="entry name" value="Farnesyl Diphosphate Synthase"/>
    <property type="match status" value="1"/>
</dbReference>
<organism evidence="3 4">
    <name type="scientific">Dyella caseinilytica</name>
    <dbReference type="NCBI Taxonomy" id="1849581"/>
    <lineage>
        <taxon>Bacteria</taxon>
        <taxon>Pseudomonadati</taxon>
        <taxon>Pseudomonadota</taxon>
        <taxon>Gammaproteobacteria</taxon>
        <taxon>Lysobacterales</taxon>
        <taxon>Rhodanobacteraceae</taxon>
        <taxon>Dyella</taxon>
    </lineage>
</organism>
<dbReference type="SFLD" id="SFLDS00005">
    <property type="entry name" value="Isoprenoid_Synthase_Type_I"/>
    <property type="match status" value="1"/>
</dbReference>
<dbReference type="InterPro" id="IPR034686">
    <property type="entry name" value="Terpene_cyclase-like_2"/>
</dbReference>
<protein>
    <recommendedName>
        <fullName evidence="1">Terpene synthase</fullName>
        <ecNumber evidence="1">4.2.3.-</ecNumber>
    </recommendedName>
</protein>
<dbReference type="SUPFAM" id="SSF48576">
    <property type="entry name" value="Terpenoid synthases"/>
    <property type="match status" value="1"/>
</dbReference>
<evidence type="ECO:0000256" key="1">
    <source>
        <dbReference type="RuleBase" id="RU366034"/>
    </source>
</evidence>
<dbReference type="SFLD" id="SFLDG01020">
    <property type="entry name" value="Terpene_Cyclase_Like_2"/>
    <property type="match status" value="1"/>
</dbReference>
<dbReference type="EC" id="4.2.3.-" evidence="1"/>
<evidence type="ECO:0000313" key="4">
    <source>
        <dbReference type="Proteomes" id="UP000663181"/>
    </source>
</evidence>
<evidence type="ECO:0000313" key="3">
    <source>
        <dbReference type="EMBL" id="QRN54497.1"/>
    </source>
</evidence>
<name>A0ABX7GVR9_9GAMM</name>
<accession>A0ABX7GVR9</accession>
<keyword evidence="1" id="KW-0460">Magnesium</keyword>
<dbReference type="EMBL" id="CP064030">
    <property type="protein sequence ID" value="QRN54497.1"/>
    <property type="molecule type" value="Genomic_DNA"/>
</dbReference>
<proteinExistence type="inferred from homology"/>
<dbReference type="InterPro" id="IPR008949">
    <property type="entry name" value="Isoprenoid_synthase_dom_sf"/>
</dbReference>
<gene>
    <name evidence="3" type="ORF">ISN74_03755</name>
</gene>
<keyword evidence="1" id="KW-0479">Metal-binding</keyword>
<dbReference type="Pfam" id="PF19086">
    <property type="entry name" value="Terpene_syn_C_2"/>
    <property type="match status" value="1"/>
</dbReference>
<evidence type="ECO:0000256" key="2">
    <source>
        <dbReference type="SAM" id="MobiDB-lite"/>
    </source>
</evidence>
<dbReference type="Proteomes" id="UP000663181">
    <property type="component" value="Chromosome"/>
</dbReference>
<feature type="region of interest" description="Disordered" evidence="2">
    <location>
        <begin position="333"/>
        <end position="353"/>
    </location>
</feature>
<dbReference type="PANTHER" id="PTHR35201:SF4">
    <property type="entry name" value="BETA-PINACENE SYNTHASE-RELATED"/>
    <property type="match status" value="1"/>
</dbReference>
<reference evidence="3 4" key="1">
    <citation type="submission" date="2020-10" db="EMBL/GenBank/DDBJ databases">
        <title>Phylogeny of dyella-like bacteria.</title>
        <authorList>
            <person name="Fu J."/>
        </authorList>
    </citation>
    <scope>NUCLEOTIDE SEQUENCE [LARGE SCALE GENOMIC DNA]</scope>
    <source>
        <strain evidence="3 4">DHOB09</strain>
    </source>
</reference>
<dbReference type="PANTHER" id="PTHR35201">
    <property type="entry name" value="TERPENE SYNTHASE"/>
    <property type="match status" value="1"/>
</dbReference>
<keyword evidence="1" id="KW-0456">Lyase</keyword>
<sequence>MNTSTLPVADHLRQPIALSIPRFEIAWPSACAGDVEQLERGMISWAETHGLFLGEDHRRRVLRTRYAWLAARCYPRAERHLLQTIANYFVWYFLVDDMFVDRVDITSPRTLPQLTAMLDVLDFNRLGAEPIYGEAAWLDICQHLRQLLPAEHFQRYANGMRLWASTAGLQILNHLNEQPAGLSAYMAIRRHTSGMNPCLDLADSANAGPLPAAEYYRSDVQQLRLHANNIVCWANDVQSLDIEMKQPGQFWSMVAVEALRHGSLQKGVDHTAARVRAEIHQFLSLATTVEQGADRLLRGFITGMKDWVSGYFDWVAHDTQRYDAAFAEQDADDRQLLPSSASAEQERPSAAPA</sequence>
<comment type="cofactor">
    <cofactor evidence="1">
        <name>Mg(2+)</name>
        <dbReference type="ChEBI" id="CHEBI:18420"/>
    </cofactor>
</comment>